<proteinExistence type="predicted"/>
<dbReference type="InterPro" id="IPR033469">
    <property type="entry name" value="CYTH-like_dom_sf"/>
</dbReference>
<sequence length="264" mass="29737">MSGIDAATAFPALATLHPIDLEELLCRATLQTRVDRKYVLPLASAGVLLAGMARTARILEIDKQRCFGYESLYYDTPELTTYLLATQGRRRRFKVRRRVYLDSGVSYLEVKTCGIRGNTVKQRRPYDATASDELTDEDRSFVAEVLRKAGIKDARYDAFCPTLRTSYRRSTLYLPDSNSRITVDTDVTWALRDGTRLNLEGVSIIETKAAGSASVADRQLWALGHRPCRISKYCTGLAAFRDDLPANKWRAIMRRHPALRPPDG</sequence>
<accession>A0ABW7SPK1</accession>
<feature type="domain" description="VTC" evidence="1">
    <location>
        <begin position="33"/>
        <end position="240"/>
    </location>
</feature>
<protein>
    <submittedName>
        <fullName evidence="2">Polyphosphate polymerase domain-containing protein</fullName>
    </submittedName>
</protein>
<dbReference type="RefSeq" id="WP_396680167.1">
    <property type="nucleotide sequence ID" value="NZ_JBIRPU010000009.1"/>
</dbReference>
<evidence type="ECO:0000313" key="2">
    <source>
        <dbReference type="EMBL" id="MFI0794137.1"/>
    </source>
</evidence>
<reference evidence="2 3" key="1">
    <citation type="submission" date="2024-10" db="EMBL/GenBank/DDBJ databases">
        <title>The Natural Products Discovery Center: Release of the First 8490 Sequenced Strains for Exploring Actinobacteria Biosynthetic Diversity.</title>
        <authorList>
            <person name="Kalkreuter E."/>
            <person name="Kautsar S.A."/>
            <person name="Yang D."/>
            <person name="Bader C.D."/>
            <person name="Teijaro C.N."/>
            <person name="Fluegel L."/>
            <person name="Davis C.M."/>
            <person name="Simpson J.R."/>
            <person name="Lauterbach L."/>
            <person name="Steele A.D."/>
            <person name="Gui C."/>
            <person name="Meng S."/>
            <person name="Li G."/>
            <person name="Viehrig K."/>
            <person name="Ye F."/>
            <person name="Su P."/>
            <person name="Kiefer A.F."/>
            <person name="Nichols A."/>
            <person name="Cepeda A.J."/>
            <person name="Yan W."/>
            <person name="Fan B."/>
            <person name="Jiang Y."/>
            <person name="Adhikari A."/>
            <person name="Zheng C.-J."/>
            <person name="Schuster L."/>
            <person name="Cowan T.M."/>
            <person name="Smanski M.J."/>
            <person name="Chevrette M.G."/>
            <person name="De Carvalho L.P.S."/>
            <person name="Shen B."/>
        </authorList>
    </citation>
    <scope>NUCLEOTIDE SEQUENCE [LARGE SCALE GENOMIC DNA]</scope>
    <source>
        <strain evidence="2 3">NPDC021253</strain>
    </source>
</reference>
<gene>
    <name evidence="2" type="ORF">ACH4OY_15845</name>
</gene>
<dbReference type="InterPro" id="IPR042267">
    <property type="entry name" value="VTC_sf"/>
</dbReference>
<organism evidence="2 3">
    <name type="scientific">Micromonospora rubida</name>
    <dbReference type="NCBI Taxonomy" id="2697657"/>
    <lineage>
        <taxon>Bacteria</taxon>
        <taxon>Bacillati</taxon>
        <taxon>Actinomycetota</taxon>
        <taxon>Actinomycetes</taxon>
        <taxon>Micromonosporales</taxon>
        <taxon>Micromonosporaceae</taxon>
        <taxon>Micromonospora</taxon>
    </lineage>
</organism>
<dbReference type="Proteomes" id="UP001611075">
    <property type="component" value="Unassembled WGS sequence"/>
</dbReference>
<dbReference type="Pfam" id="PF09359">
    <property type="entry name" value="VTC"/>
    <property type="match status" value="1"/>
</dbReference>
<dbReference type="CDD" id="cd07750">
    <property type="entry name" value="PolyPPase_VTC_like"/>
    <property type="match status" value="1"/>
</dbReference>
<dbReference type="InterPro" id="IPR018966">
    <property type="entry name" value="VTC_domain"/>
</dbReference>
<dbReference type="SUPFAM" id="SSF55154">
    <property type="entry name" value="CYTH-like phosphatases"/>
    <property type="match status" value="1"/>
</dbReference>
<evidence type="ECO:0000313" key="3">
    <source>
        <dbReference type="Proteomes" id="UP001611075"/>
    </source>
</evidence>
<keyword evidence="3" id="KW-1185">Reference proteome</keyword>
<dbReference type="EMBL" id="JBIRPU010000009">
    <property type="protein sequence ID" value="MFI0794137.1"/>
    <property type="molecule type" value="Genomic_DNA"/>
</dbReference>
<dbReference type="Gene3D" id="3.20.100.30">
    <property type="entry name" value="VTC, catalytic tunnel domain"/>
    <property type="match status" value="1"/>
</dbReference>
<name>A0ABW7SPK1_9ACTN</name>
<evidence type="ECO:0000259" key="1">
    <source>
        <dbReference type="Pfam" id="PF09359"/>
    </source>
</evidence>
<comment type="caution">
    <text evidence="2">The sequence shown here is derived from an EMBL/GenBank/DDBJ whole genome shotgun (WGS) entry which is preliminary data.</text>
</comment>